<dbReference type="InterPro" id="IPR025626">
    <property type="entry name" value="YyzF"/>
</dbReference>
<dbReference type="RefSeq" id="WP_082063770.1">
    <property type="nucleotide sequence ID" value="NZ_JACIDF010000007.1"/>
</dbReference>
<evidence type="ECO:0000313" key="1">
    <source>
        <dbReference type="EMBL" id="MDE8563972.1"/>
    </source>
</evidence>
<dbReference type="EMBL" id="JAQOTG010000006">
    <property type="protein sequence ID" value="MDE8563972.1"/>
    <property type="molecule type" value="Genomic_DNA"/>
</dbReference>
<protein>
    <submittedName>
        <fullName evidence="2">CxxH/CxxC protein</fullName>
    </submittedName>
</protein>
<evidence type="ECO:0000313" key="4">
    <source>
        <dbReference type="Proteomes" id="UP001339962"/>
    </source>
</evidence>
<sequence>MIMCCEEHMELAIDVYVDNHEKAPEIYPLPVDKYDGICEYCSRQAAYIVGN</sequence>
<dbReference type="Pfam" id="PF14116">
    <property type="entry name" value="YyzF"/>
    <property type="match status" value="1"/>
</dbReference>
<accession>A0ABD5IYQ3</accession>
<dbReference type="EMBL" id="JARTLI010000021">
    <property type="protein sequence ID" value="MED5052471.1"/>
    <property type="molecule type" value="Genomic_DNA"/>
</dbReference>
<gene>
    <name evidence="2" type="ORF">P9850_11475</name>
    <name evidence="1" type="ORF">PNH38_08740</name>
</gene>
<dbReference type="AlphaFoldDB" id="A0ABD5IYQ3"/>
<name>A0ABD5IYQ3_9BACL</name>
<dbReference type="NCBIfam" id="TIGR04129">
    <property type="entry name" value="CxxH_BA5709"/>
    <property type="match status" value="1"/>
</dbReference>
<dbReference type="Proteomes" id="UP001213979">
    <property type="component" value="Unassembled WGS sequence"/>
</dbReference>
<dbReference type="Proteomes" id="UP001339962">
    <property type="component" value="Unassembled WGS sequence"/>
</dbReference>
<organism evidence="2 4">
    <name type="scientific">Anoxybacteroides rupiense</name>
    <dbReference type="NCBI Taxonomy" id="311460"/>
    <lineage>
        <taxon>Bacteria</taxon>
        <taxon>Bacillati</taxon>
        <taxon>Bacillota</taxon>
        <taxon>Bacilli</taxon>
        <taxon>Bacillales</taxon>
        <taxon>Anoxybacillaceae</taxon>
        <taxon>Anoxybacteroides</taxon>
    </lineage>
</organism>
<evidence type="ECO:0000313" key="3">
    <source>
        <dbReference type="Proteomes" id="UP001213979"/>
    </source>
</evidence>
<reference evidence="2 4" key="2">
    <citation type="submission" date="2023-03" db="EMBL/GenBank/DDBJ databases">
        <title>Bacillus Genome Sequencing.</title>
        <authorList>
            <person name="Dunlap C."/>
        </authorList>
    </citation>
    <scope>NUCLEOTIDE SEQUENCE [LARGE SCALE GENOMIC DNA]</scope>
    <source>
        <strain evidence="2 4">NRS-38</strain>
    </source>
</reference>
<reference evidence="1 3" key="1">
    <citation type="submission" date="2023-01" db="EMBL/GenBank/DDBJ databases">
        <title>Genome-based reclassification of Anoxybacillus geothermalis as a later heterotypic synonym of Anoxybacillus rupiensis.</title>
        <authorList>
            <person name="Inan Bektas K."/>
            <person name="Canakci S."/>
            <person name="Belduz A.A."/>
            <person name="Guler H.H."/>
        </authorList>
    </citation>
    <scope>NUCLEOTIDE SEQUENCE [LARGE SCALE GENOMIC DNA]</scope>
    <source>
        <strain evidence="1 3">DSM 17127</strain>
    </source>
</reference>
<comment type="caution">
    <text evidence="2">The sequence shown here is derived from an EMBL/GenBank/DDBJ whole genome shotgun (WGS) entry which is preliminary data.</text>
</comment>
<proteinExistence type="predicted"/>
<evidence type="ECO:0000313" key="2">
    <source>
        <dbReference type="EMBL" id="MED5052471.1"/>
    </source>
</evidence>
<keyword evidence="3" id="KW-1185">Reference proteome</keyword>